<dbReference type="EMBL" id="JPLY01000002">
    <property type="protein sequence ID" value="KFC22616.1"/>
    <property type="molecule type" value="Genomic_DNA"/>
</dbReference>
<organism evidence="1 2">
    <name type="scientific">Epilithonimonas lactis</name>
    <dbReference type="NCBI Taxonomy" id="421072"/>
    <lineage>
        <taxon>Bacteria</taxon>
        <taxon>Pseudomonadati</taxon>
        <taxon>Bacteroidota</taxon>
        <taxon>Flavobacteriia</taxon>
        <taxon>Flavobacteriales</taxon>
        <taxon>Weeksellaceae</taxon>
        <taxon>Chryseobacterium group</taxon>
        <taxon>Epilithonimonas</taxon>
    </lineage>
</organism>
<evidence type="ECO:0000313" key="2">
    <source>
        <dbReference type="Proteomes" id="UP000028623"/>
    </source>
</evidence>
<dbReference type="Proteomes" id="UP000028623">
    <property type="component" value="Unassembled WGS sequence"/>
</dbReference>
<evidence type="ECO:0000313" key="1">
    <source>
        <dbReference type="EMBL" id="KFC22616.1"/>
    </source>
</evidence>
<reference evidence="1 2" key="1">
    <citation type="submission" date="2014-07" db="EMBL/GenBank/DDBJ databases">
        <title>Epilithonimonas lactis LMG 22401 Genome.</title>
        <authorList>
            <person name="Pipes S.E."/>
            <person name="Stropko S.J."/>
        </authorList>
    </citation>
    <scope>NUCLEOTIDE SEQUENCE [LARGE SCALE GENOMIC DNA]</scope>
    <source>
        <strain evidence="1 2">LMG 24401</strain>
    </source>
</reference>
<name>A0A085BJH1_9FLAO</name>
<gene>
    <name evidence="1" type="ORF">IO89_06060</name>
</gene>
<proteinExistence type="predicted"/>
<protein>
    <submittedName>
        <fullName evidence="1">Uncharacterized protein</fullName>
    </submittedName>
</protein>
<sequence>MLWKRYVVNLDSFSLSDYKTAKYQNGCLGFQNNLKLIYKQLIINKINSNTFYILHPTFYNYGNPLAFPNPTARVGLSATIFFVEDVSQFNWNISQPQKRISTTIPIAGFAIETKFSPTITH</sequence>
<keyword evidence="2" id="KW-1185">Reference proteome</keyword>
<comment type="caution">
    <text evidence="1">The sequence shown here is derived from an EMBL/GenBank/DDBJ whole genome shotgun (WGS) entry which is preliminary data.</text>
</comment>
<accession>A0A085BJH1</accession>
<dbReference type="AlphaFoldDB" id="A0A085BJH1"/>